<gene>
    <name evidence="1" type="ORF">BSL78_05801</name>
</gene>
<keyword evidence="2" id="KW-1185">Reference proteome</keyword>
<dbReference type="GO" id="GO:0003723">
    <property type="term" value="F:RNA binding"/>
    <property type="evidence" value="ECO:0007669"/>
    <property type="project" value="InterPro"/>
</dbReference>
<name>A0A2G8LAK0_STIJA</name>
<accession>A0A2G8LAK0</accession>
<dbReference type="AlphaFoldDB" id="A0A2G8LAK0"/>
<protein>
    <submittedName>
        <fullName evidence="1">Putative exosome complex component RRP4</fullName>
    </submittedName>
</protein>
<dbReference type="STRING" id="307972.A0A2G8LAK0"/>
<proteinExistence type="predicted"/>
<dbReference type="Proteomes" id="UP000230750">
    <property type="component" value="Unassembled WGS sequence"/>
</dbReference>
<evidence type="ECO:0000313" key="2">
    <source>
        <dbReference type="Proteomes" id="UP000230750"/>
    </source>
</evidence>
<dbReference type="OrthoDB" id="1650at2759"/>
<reference evidence="1 2" key="1">
    <citation type="journal article" date="2017" name="PLoS Biol.">
        <title>The sea cucumber genome provides insights into morphological evolution and visceral regeneration.</title>
        <authorList>
            <person name="Zhang X."/>
            <person name="Sun L."/>
            <person name="Yuan J."/>
            <person name="Sun Y."/>
            <person name="Gao Y."/>
            <person name="Zhang L."/>
            <person name="Li S."/>
            <person name="Dai H."/>
            <person name="Hamel J.F."/>
            <person name="Liu C."/>
            <person name="Yu Y."/>
            <person name="Liu S."/>
            <person name="Lin W."/>
            <person name="Guo K."/>
            <person name="Jin S."/>
            <person name="Xu P."/>
            <person name="Storey K.B."/>
            <person name="Huan P."/>
            <person name="Zhang T."/>
            <person name="Zhou Y."/>
            <person name="Zhang J."/>
            <person name="Lin C."/>
            <person name="Li X."/>
            <person name="Xing L."/>
            <person name="Huo D."/>
            <person name="Sun M."/>
            <person name="Wang L."/>
            <person name="Mercier A."/>
            <person name="Li F."/>
            <person name="Yang H."/>
            <person name="Xiang J."/>
        </authorList>
    </citation>
    <scope>NUCLEOTIDE SEQUENCE [LARGE SCALE GENOMIC DNA]</scope>
    <source>
        <strain evidence="1">Shaxun</strain>
        <tissue evidence="1">Muscle</tissue>
    </source>
</reference>
<organism evidence="1 2">
    <name type="scientific">Stichopus japonicus</name>
    <name type="common">Sea cucumber</name>
    <dbReference type="NCBI Taxonomy" id="307972"/>
    <lineage>
        <taxon>Eukaryota</taxon>
        <taxon>Metazoa</taxon>
        <taxon>Echinodermata</taxon>
        <taxon>Eleutherozoa</taxon>
        <taxon>Echinozoa</taxon>
        <taxon>Holothuroidea</taxon>
        <taxon>Aspidochirotacea</taxon>
        <taxon>Aspidochirotida</taxon>
        <taxon>Stichopodidae</taxon>
        <taxon>Apostichopus</taxon>
    </lineage>
</organism>
<dbReference type="InterPro" id="IPR036612">
    <property type="entry name" value="KH_dom_type_1_sf"/>
</dbReference>
<dbReference type="SUPFAM" id="SSF54791">
    <property type="entry name" value="Eukaryotic type KH-domain (KH-domain type I)"/>
    <property type="match status" value="1"/>
</dbReference>
<evidence type="ECO:0000313" key="1">
    <source>
        <dbReference type="EMBL" id="PIK57293.1"/>
    </source>
</evidence>
<sequence length="99" mass="11484">MLGIVCVFWFLSLTLLTAIFIFLSLLHSKPVPMEDREVIVRLRNCILGLASQNVMLFDTCILYTYESSMRYTIPELLVPEKMENVVEWTLQRLEQEGAV</sequence>
<comment type="caution">
    <text evidence="1">The sequence shown here is derived from an EMBL/GenBank/DDBJ whole genome shotgun (WGS) entry which is preliminary data.</text>
</comment>
<dbReference type="EMBL" id="MRZV01000147">
    <property type="protein sequence ID" value="PIK57293.1"/>
    <property type="molecule type" value="Genomic_DNA"/>
</dbReference>